<evidence type="ECO:0000313" key="2">
    <source>
        <dbReference type="Proteomes" id="UP001153334"/>
    </source>
</evidence>
<dbReference type="Proteomes" id="UP001153334">
    <property type="component" value="Unassembled WGS sequence"/>
</dbReference>
<evidence type="ECO:0000313" key="1">
    <source>
        <dbReference type="EMBL" id="KAJ8122692.1"/>
    </source>
</evidence>
<reference evidence="1" key="1">
    <citation type="submission" date="2022-11" db="EMBL/GenBank/DDBJ databases">
        <title>Genome Sequence of Nemania bipapillata.</title>
        <authorList>
            <person name="Buettner E."/>
        </authorList>
    </citation>
    <scope>NUCLEOTIDE SEQUENCE</scope>
    <source>
        <strain evidence="1">CP14</strain>
    </source>
</reference>
<accession>A0ACC2J5B8</accession>
<name>A0ACC2J5B8_9PEZI</name>
<organism evidence="1 2">
    <name type="scientific">Nemania bipapillata</name>
    <dbReference type="NCBI Taxonomy" id="110536"/>
    <lineage>
        <taxon>Eukaryota</taxon>
        <taxon>Fungi</taxon>
        <taxon>Dikarya</taxon>
        <taxon>Ascomycota</taxon>
        <taxon>Pezizomycotina</taxon>
        <taxon>Sordariomycetes</taxon>
        <taxon>Xylariomycetidae</taxon>
        <taxon>Xylariales</taxon>
        <taxon>Xylariaceae</taxon>
        <taxon>Nemania</taxon>
    </lineage>
</organism>
<proteinExistence type="predicted"/>
<dbReference type="EMBL" id="JAPESX010000188">
    <property type="protein sequence ID" value="KAJ8122692.1"/>
    <property type="molecule type" value="Genomic_DNA"/>
</dbReference>
<protein>
    <submittedName>
        <fullName evidence="1">Uncharacterized protein</fullName>
    </submittedName>
</protein>
<keyword evidence="2" id="KW-1185">Reference proteome</keyword>
<gene>
    <name evidence="1" type="ORF">ONZ43_g1170</name>
</gene>
<sequence length="208" mass="23345">MSRHQLSLDDVINPTAAIPLSDSQRASAKHKFNLITEHFEVDNGSLNTQYSPSRLVRLTYEYALSEESRDNFLRAFFQATALSIEGNDDSDIEDFRSPFFGFADHLLDNFFLPLKASTKKTPQPSPAYHSAVERVQGGGVAVFPGTPDRVSALRGACLIRDHHRCVISRKFDLKEAADRMRRDGNDALDDDGGLLREDENSVDVLKRF</sequence>
<comment type="caution">
    <text evidence="1">The sequence shown here is derived from an EMBL/GenBank/DDBJ whole genome shotgun (WGS) entry which is preliminary data.</text>
</comment>